<dbReference type="Proteomes" id="UP000297245">
    <property type="component" value="Unassembled WGS sequence"/>
</dbReference>
<gene>
    <name evidence="2" type="ORF">K435DRAFT_875632</name>
</gene>
<accession>A0A4S8KUA5</accession>
<evidence type="ECO:0000313" key="3">
    <source>
        <dbReference type="Proteomes" id="UP000297245"/>
    </source>
</evidence>
<feature type="compositionally biased region" description="Basic and acidic residues" evidence="1">
    <location>
        <begin position="108"/>
        <end position="122"/>
    </location>
</feature>
<feature type="compositionally biased region" description="Polar residues" evidence="1">
    <location>
        <begin position="141"/>
        <end position="154"/>
    </location>
</feature>
<dbReference type="EMBL" id="ML180045">
    <property type="protein sequence ID" value="THU79301.1"/>
    <property type="molecule type" value="Genomic_DNA"/>
</dbReference>
<feature type="region of interest" description="Disordered" evidence="1">
    <location>
        <begin position="94"/>
        <end position="163"/>
    </location>
</feature>
<name>A0A4S8KUA5_DENBC</name>
<organism evidence="2 3">
    <name type="scientific">Dendrothele bispora (strain CBS 962.96)</name>
    <dbReference type="NCBI Taxonomy" id="1314807"/>
    <lineage>
        <taxon>Eukaryota</taxon>
        <taxon>Fungi</taxon>
        <taxon>Dikarya</taxon>
        <taxon>Basidiomycota</taxon>
        <taxon>Agaricomycotina</taxon>
        <taxon>Agaricomycetes</taxon>
        <taxon>Agaricomycetidae</taxon>
        <taxon>Agaricales</taxon>
        <taxon>Agaricales incertae sedis</taxon>
        <taxon>Dendrothele</taxon>
    </lineage>
</organism>
<reference evidence="2 3" key="1">
    <citation type="journal article" date="2019" name="Nat. Ecol. Evol.">
        <title>Megaphylogeny resolves global patterns of mushroom evolution.</title>
        <authorList>
            <person name="Varga T."/>
            <person name="Krizsan K."/>
            <person name="Foldi C."/>
            <person name="Dima B."/>
            <person name="Sanchez-Garcia M."/>
            <person name="Sanchez-Ramirez S."/>
            <person name="Szollosi G.J."/>
            <person name="Szarkandi J.G."/>
            <person name="Papp V."/>
            <person name="Albert L."/>
            <person name="Andreopoulos W."/>
            <person name="Angelini C."/>
            <person name="Antonin V."/>
            <person name="Barry K.W."/>
            <person name="Bougher N.L."/>
            <person name="Buchanan P."/>
            <person name="Buyck B."/>
            <person name="Bense V."/>
            <person name="Catcheside P."/>
            <person name="Chovatia M."/>
            <person name="Cooper J."/>
            <person name="Damon W."/>
            <person name="Desjardin D."/>
            <person name="Finy P."/>
            <person name="Geml J."/>
            <person name="Haridas S."/>
            <person name="Hughes K."/>
            <person name="Justo A."/>
            <person name="Karasinski D."/>
            <person name="Kautmanova I."/>
            <person name="Kiss B."/>
            <person name="Kocsube S."/>
            <person name="Kotiranta H."/>
            <person name="LaButti K.M."/>
            <person name="Lechner B.E."/>
            <person name="Liimatainen K."/>
            <person name="Lipzen A."/>
            <person name="Lukacs Z."/>
            <person name="Mihaltcheva S."/>
            <person name="Morgado L.N."/>
            <person name="Niskanen T."/>
            <person name="Noordeloos M.E."/>
            <person name="Ohm R.A."/>
            <person name="Ortiz-Santana B."/>
            <person name="Ovrebo C."/>
            <person name="Racz N."/>
            <person name="Riley R."/>
            <person name="Savchenko A."/>
            <person name="Shiryaev A."/>
            <person name="Soop K."/>
            <person name="Spirin V."/>
            <person name="Szebenyi C."/>
            <person name="Tomsovsky M."/>
            <person name="Tulloss R.E."/>
            <person name="Uehling J."/>
            <person name="Grigoriev I.V."/>
            <person name="Vagvolgyi C."/>
            <person name="Papp T."/>
            <person name="Martin F.M."/>
            <person name="Miettinen O."/>
            <person name="Hibbett D.S."/>
            <person name="Nagy L.G."/>
        </authorList>
    </citation>
    <scope>NUCLEOTIDE SEQUENCE [LARGE SCALE GENOMIC DNA]</scope>
    <source>
        <strain evidence="2 3">CBS 962.96</strain>
    </source>
</reference>
<protein>
    <submittedName>
        <fullName evidence="2">Uncharacterized protein</fullName>
    </submittedName>
</protein>
<keyword evidence="3" id="KW-1185">Reference proteome</keyword>
<proteinExistence type="predicted"/>
<feature type="compositionally biased region" description="Acidic residues" evidence="1">
    <location>
        <begin position="250"/>
        <end position="266"/>
    </location>
</feature>
<feature type="region of interest" description="Disordered" evidence="1">
    <location>
        <begin position="250"/>
        <end position="274"/>
    </location>
</feature>
<evidence type="ECO:0000256" key="1">
    <source>
        <dbReference type="SAM" id="MobiDB-lite"/>
    </source>
</evidence>
<dbReference type="AlphaFoldDB" id="A0A4S8KUA5"/>
<sequence length="314" mass="34850">MLAHGLIAASRGYTYHTHRFHHFELILICVFIASRGHTHHTRRSHHLSWVHAHSWSHHLERLYSLYSLVSSFEVILARGLVTLSSYSLSVSSLELDPSTPVDNPPGESAKEAGTSRRREVASRTKTAGRIPRKRVADETPTDNSKTSPSDQVKTTTRKRTRMDAGAAQARAQEIVTGNPNSNIPLAFPDSTFTISGAAMSVNNDVTIDIMQRTQRAVDFGNTDQLSVNSKHACLEAFQSGKGKEKAVDIEVDGNGDNDREEEEEEEFINRTGPRAERRVPGCIPMAVYIIDPGTISSSYERAHGSYVRGRFIQQ</sequence>
<evidence type="ECO:0000313" key="2">
    <source>
        <dbReference type="EMBL" id="THU79301.1"/>
    </source>
</evidence>